<dbReference type="PANTHER" id="PTHR30619:SF7">
    <property type="entry name" value="BETA-LACTAMASE DOMAIN PROTEIN"/>
    <property type="match status" value="1"/>
</dbReference>
<feature type="transmembrane region" description="Helical" evidence="6">
    <location>
        <begin position="299"/>
        <end position="320"/>
    </location>
</feature>
<evidence type="ECO:0000256" key="4">
    <source>
        <dbReference type="ARBA" id="ARBA00022989"/>
    </source>
</evidence>
<dbReference type="Proteomes" id="UP000035548">
    <property type="component" value="Chromosome"/>
</dbReference>
<evidence type="ECO:0000259" key="7">
    <source>
        <dbReference type="Pfam" id="PF03772"/>
    </source>
</evidence>
<dbReference type="OrthoDB" id="7177610at2"/>
<dbReference type="Pfam" id="PF03772">
    <property type="entry name" value="Competence"/>
    <property type="match status" value="1"/>
</dbReference>
<dbReference type="AlphaFoldDB" id="A0A0G3HIB2"/>
<reference evidence="9" key="2">
    <citation type="submission" date="2015-05" db="EMBL/GenBank/DDBJ databases">
        <title>Complete genome sequence of Corynebacterium uterequi DSM 45634, isolated from the uterus of a maiden mare.</title>
        <authorList>
            <person name="Ruckert C."/>
            <person name="Albersmeier A."/>
            <person name="Winkler A."/>
            <person name="Tauch A."/>
        </authorList>
    </citation>
    <scope>NUCLEOTIDE SEQUENCE [LARGE SCALE GENOMIC DNA]</scope>
    <source>
        <strain evidence="9">DSM 45634</strain>
    </source>
</reference>
<feature type="transmembrane region" description="Helical" evidence="6">
    <location>
        <begin position="374"/>
        <end position="396"/>
    </location>
</feature>
<evidence type="ECO:0000313" key="8">
    <source>
        <dbReference type="EMBL" id="AKK11618.1"/>
    </source>
</evidence>
<dbReference type="KEGG" id="cut:CUTER_08165"/>
<comment type="subcellular location">
    <subcellularLocation>
        <location evidence="1">Cell membrane</location>
        <topology evidence="1">Multi-pass membrane protein</topology>
    </subcellularLocation>
</comment>
<organism evidence="8 9">
    <name type="scientific">Corynebacterium uterequi</name>
    <dbReference type="NCBI Taxonomy" id="1072256"/>
    <lineage>
        <taxon>Bacteria</taxon>
        <taxon>Bacillati</taxon>
        <taxon>Actinomycetota</taxon>
        <taxon>Actinomycetes</taxon>
        <taxon>Mycobacteriales</taxon>
        <taxon>Corynebacteriaceae</taxon>
        <taxon>Corynebacterium</taxon>
    </lineage>
</organism>
<gene>
    <name evidence="8" type="ORF">CUTER_08165</name>
</gene>
<proteinExistence type="predicted"/>
<dbReference type="RefSeq" id="WP_047259994.1">
    <property type="nucleotide sequence ID" value="NZ_CP011546.1"/>
</dbReference>
<evidence type="ECO:0000256" key="2">
    <source>
        <dbReference type="ARBA" id="ARBA00022475"/>
    </source>
</evidence>
<evidence type="ECO:0000256" key="6">
    <source>
        <dbReference type="SAM" id="Phobius"/>
    </source>
</evidence>
<feature type="transmembrane region" description="Helical" evidence="6">
    <location>
        <begin position="403"/>
        <end position="426"/>
    </location>
</feature>
<feature type="domain" description="ComEC/Rec2-related protein" evidence="7">
    <location>
        <begin position="179"/>
        <end position="451"/>
    </location>
</feature>
<keyword evidence="2" id="KW-1003">Cell membrane</keyword>
<sequence length="466" mass="47401">MTLSELRLVPAALTAWLATAVGLLTRSPGWALVIVAAAALIMVAVSGQSLLIGGIAGSIVAAADVRRRAAEAIELPRVIVGRLATHAPDTVARLRVPGLPDTLTVFTEEPVGLSAGTEVIARVQYDAADHPGLIPVVAHGTLNTTGEPPHGWVHHVRTTFAEAVSTSVAGDHRGLIPGMVLGDTSLQPPAAADVYVATGLSHLSAVSGSNVAIITTTAVVLCRLLTLGPRAQVGAAGLALTAFTLLVGPQPSVLRAALTGLVGLVAVVASSRMTPLHALSLAILVLLLVQPGLAVDLAFALSVSATAGIVCLSPLFSRVLWRALPSRRAHDSDDGSPGVVCRAIGVAVAADVVTLPLIALATGEVSTVSILANLLVAPVTAPITVLGMVAAVVALLPGGAEAVLLVVVSPLSWWVHTVATTLSALPFSTVPASTPVVALGYGWFVAGAWALDLHHDFHRGAPHSRR</sequence>
<evidence type="ECO:0000256" key="5">
    <source>
        <dbReference type="ARBA" id="ARBA00023136"/>
    </source>
</evidence>
<dbReference type="STRING" id="1072256.CUTER_08165"/>
<feature type="transmembrane region" description="Helical" evidence="6">
    <location>
        <begin position="30"/>
        <end position="63"/>
    </location>
</feature>
<feature type="transmembrane region" description="Helical" evidence="6">
    <location>
        <begin position="432"/>
        <end position="451"/>
    </location>
</feature>
<keyword evidence="5 6" id="KW-0472">Membrane</keyword>
<dbReference type="InterPro" id="IPR004477">
    <property type="entry name" value="ComEC_N"/>
</dbReference>
<dbReference type="InterPro" id="IPR052159">
    <property type="entry name" value="Competence_DNA_uptake"/>
</dbReference>
<evidence type="ECO:0000256" key="3">
    <source>
        <dbReference type="ARBA" id="ARBA00022692"/>
    </source>
</evidence>
<evidence type="ECO:0000256" key="1">
    <source>
        <dbReference type="ARBA" id="ARBA00004651"/>
    </source>
</evidence>
<keyword evidence="4 6" id="KW-1133">Transmembrane helix</keyword>
<reference evidence="8 9" key="1">
    <citation type="journal article" date="2015" name="Genome Announc.">
        <title>Virulence Factor Genes Detected in the Complete Genome Sequence of Corynebacterium uterequi DSM 45634, Isolated from the Uterus of a Maiden Mare.</title>
        <authorList>
            <person name="Ruckert C."/>
            <person name="Kriete M."/>
            <person name="Jaenicke S."/>
            <person name="Winkler A."/>
            <person name="Tauch A."/>
        </authorList>
    </citation>
    <scope>NUCLEOTIDE SEQUENCE [LARGE SCALE GENOMIC DNA]</scope>
    <source>
        <strain evidence="8 9">DSM 45634</strain>
    </source>
</reference>
<protein>
    <submittedName>
        <fullName evidence="8">ComEC/Rec2-related protein</fullName>
    </submittedName>
</protein>
<accession>A0A0G3HIB2</accession>
<dbReference type="EMBL" id="CP011546">
    <property type="protein sequence ID" value="AKK11618.1"/>
    <property type="molecule type" value="Genomic_DNA"/>
</dbReference>
<dbReference type="NCBIfam" id="TIGR00360">
    <property type="entry name" value="ComEC_N-term"/>
    <property type="match status" value="1"/>
</dbReference>
<feature type="transmembrane region" description="Helical" evidence="6">
    <location>
        <begin position="253"/>
        <end position="269"/>
    </location>
</feature>
<dbReference type="PATRIC" id="fig|1072256.5.peg.1612"/>
<feature type="transmembrane region" description="Helical" evidence="6">
    <location>
        <begin position="276"/>
        <end position="293"/>
    </location>
</feature>
<feature type="transmembrane region" description="Helical" evidence="6">
    <location>
        <begin position="340"/>
        <end position="362"/>
    </location>
</feature>
<keyword evidence="9" id="KW-1185">Reference proteome</keyword>
<evidence type="ECO:0000313" key="9">
    <source>
        <dbReference type="Proteomes" id="UP000035548"/>
    </source>
</evidence>
<name>A0A0G3HIB2_9CORY</name>
<dbReference type="PANTHER" id="PTHR30619">
    <property type="entry name" value="DNA INTERNALIZATION/COMPETENCE PROTEIN COMEC/REC2"/>
    <property type="match status" value="1"/>
</dbReference>
<dbReference type="GO" id="GO:0005886">
    <property type="term" value="C:plasma membrane"/>
    <property type="evidence" value="ECO:0007669"/>
    <property type="project" value="UniProtKB-SubCell"/>
</dbReference>
<keyword evidence="3 6" id="KW-0812">Transmembrane</keyword>